<dbReference type="InterPro" id="IPR016007">
    <property type="entry name" value="Alpha_rhamnosid"/>
</dbReference>
<feature type="signal peptide" evidence="4">
    <location>
        <begin position="1"/>
        <end position="23"/>
    </location>
</feature>
<evidence type="ECO:0000256" key="4">
    <source>
        <dbReference type="SAM" id="SignalP"/>
    </source>
</evidence>
<dbReference type="PANTHER" id="PTHR33307">
    <property type="entry name" value="ALPHA-RHAMNOSIDASE (EUROFUNG)"/>
    <property type="match status" value="1"/>
</dbReference>
<evidence type="ECO:0000256" key="2">
    <source>
        <dbReference type="ARBA" id="ARBA00012652"/>
    </source>
</evidence>
<feature type="domain" description="Alpha-L-rhamnosidase concanavalin-like" evidence="5">
    <location>
        <begin position="570"/>
        <end position="675"/>
    </location>
</feature>
<keyword evidence="3" id="KW-0378">Hydrolase</keyword>
<dbReference type="OrthoDB" id="10036721at2759"/>
<evidence type="ECO:0000313" key="9">
    <source>
        <dbReference type="EMBL" id="ORY47147.1"/>
    </source>
</evidence>
<dbReference type="Pfam" id="PF17390">
    <property type="entry name" value="Bac_rhamnosid_C"/>
    <property type="match status" value="1"/>
</dbReference>
<evidence type="ECO:0000313" key="10">
    <source>
        <dbReference type="Proteomes" id="UP000193920"/>
    </source>
</evidence>
<dbReference type="Proteomes" id="UP000193920">
    <property type="component" value="Unassembled WGS sequence"/>
</dbReference>
<dbReference type="Gene3D" id="2.60.420.10">
    <property type="entry name" value="Maltose phosphorylase, domain 3"/>
    <property type="match status" value="1"/>
</dbReference>
<dbReference type="Gene3D" id="1.50.10.10">
    <property type="match status" value="1"/>
</dbReference>
<dbReference type="InterPro" id="IPR013783">
    <property type="entry name" value="Ig-like_fold"/>
</dbReference>
<dbReference type="GO" id="GO:0030596">
    <property type="term" value="F:alpha-L-rhamnosidase activity"/>
    <property type="evidence" value="ECO:0007669"/>
    <property type="project" value="UniProtKB-EC"/>
</dbReference>
<dbReference type="GO" id="GO:0005975">
    <property type="term" value="P:carbohydrate metabolic process"/>
    <property type="evidence" value="ECO:0007669"/>
    <property type="project" value="InterPro"/>
</dbReference>
<evidence type="ECO:0000256" key="1">
    <source>
        <dbReference type="ARBA" id="ARBA00001445"/>
    </source>
</evidence>
<dbReference type="STRING" id="1754190.A0A1Y2CJP2"/>
<gene>
    <name evidence="9" type="ORF">LY90DRAFT_703308</name>
</gene>
<dbReference type="InterPro" id="IPR008902">
    <property type="entry name" value="Rhamnosid_concanavalin"/>
</dbReference>
<name>A0A1Y2CJP2_9FUNG</name>
<dbReference type="Pfam" id="PF08531">
    <property type="entry name" value="Bac_rhamnosid_N"/>
    <property type="match status" value="1"/>
</dbReference>
<dbReference type="PIRSF" id="PIRSF010631">
    <property type="entry name" value="A-rhamnsds"/>
    <property type="match status" value="1"/>
</dbReference>
<feature type="domain" description="Alpha-L-rhamnosidase C-terminal" evidence="8">
    <location>
        <begin position="1038"/>
        <end position="1106"/>
    </location>
</feature>
<dbReference type="SUPFAM" id="SSF48208">
    <property type="entry name" value="Six-hairpin glycosidases"/>
    <property type="match status" value="1"/>
</dbReference>
<dbReference type="AlphaFoldDB" id="A0A1Y2CJP2"/>
<feature type="domain" description="Alpha-L-rhamnosidase six-hairpin glycosidase" evidence="7">
    <location>
        <begin position="682"/>
        <end position="1034"/>
    </location>
</feature>
<evidence type="ECO:0000256" key="3">
    <source>
        <dbReference type="ARBA" id="ARBA00022801"/>
    </source>
</evidence>
<comment type="caution">
    <text evidence="9">The sequence shown here is derived from an EMBL/GenBank/DDBJ whole genome shotgun (WGS) entry which is preliminary data.</text>
</comment>
<comment type="catalytic activity">
    <reaction evidence="1">
        <text>Hydrolysis of terminal non-reducing alpha-L-rhamnose residues in alpha-L-rhamnosides.</text>
        <dbReference type="EC" id="3.2.1.40"/>
    </reaction>
</comment>
<evidence type="ECO:0000259" key="6">
    <source>
        <dbReference type="Pfam" id="PF08531"/>
    </source>
</evidence>
<dbReference type="Gene3D" id="2.60.120.260">
    <property type="entry name" value="Galactose-binding domain-like"/>
    <property type="match status" value="2"/>
</dbReference>
<feature type="chain" id="PRO_5013005584" description="alpha-L-rhamnosidase" evidence="4">
    <location>
        <begin position="24"/>
        <end position="1146"/>
    </location>
</feature>
<dbReference type="InterPro" id="IPR035396">
    <property type="entry name" value="Bac_rhamnosid6H"/>
</dbReference>
<feature type="domain" description="Bacterial alpha-L-rhamnosidase N-terminal" evidence="6">
    <location>
        <begin position="406"/>
        <end position="513"/>
    </location>
</feature>
<sequence>MKISNSILSILYLLNSSVPIILGKDISSDSFDVINLTVNRLNKPLGLDEKTPYFGWQMKTDRPENKTQVSYKIVVKNEEGKTMWNSGKVKSDQSQNVQYNGKKLSQETYYSWSVEISDNNGKTEKSSSYFTTGLNLSREGQGNWEGAEWIGSNDLPLNSHTLAVYTIKTSIRISAESDHAGIVFGANDARLMSADKNIWHLEASKNESRIEYVLDISAFPAKLKIYRHGYSANDTKKPVAEFEITEKTINSKNAHDFHEIWIFSSHGVVQLGIDEEVIDLPQINYVSKGAVINPAGPGGDYMSFPMVADIGFVVDAGQKAEFKNYKVLNYRSPGNALFSEDLTEEKNSIFTGQQGITISNGVYQLDGGVKGALVVANPSRGSMPALQTSFKIKNKQISHAFLYATARGFTQYDRFHLYQTYDVTKQIRKGNNTLMTQLAEGWWSGAITFTGDLWNYFGDRQSFIAKLVITYKDGSRDVIKTNSKTWKLSTDGPLISSSFFQGENYDARRELKFNKNAEVIPINEETTHLEPLFNVMSGDLMEFDYSKVKFVGQETIPVRDVEQVKAKSVKKLKDKIYIYDMGANLAGVPKITIPNGKAGNKVTLRFAEVLYPENDVNNAGELMLENIRAALATDTYILKGGKEIISPRFTYHGYRYIEITGLDKLSLKNVETIVLSSIDRFTAGYKCSNESINKLFQNILRTTHANFLAIPTDCPQRNERMGWSGDLSVFSKTASYLWDVNNFLSQHLQAMRDTQTPKGRFDDIAPLGGGFGGPLWGSAGIIVAKEVYQQYGDENIYQQHYQAMKKYMDYLETKVLEDGILTEGAGAELGDWLGPENSKNDVSFLVFAQEIKNLKVIYTTAEHLGKTDDAEYYKNLYNKRKALFNKKFVDASTHKTLKSNGELMDTQTSYATGLEYDAFNDENSVYAAKYLVEACERENVDDEGITRPPYSLMTGFVGTALISKALTHVGRSDVAYKLIENHQYPSWLYSVDQGATTIWERLNSYTKENGFGGNNSMNSFNHYSFGSVGAWMIEDSLGIQRDEQNPGWKQFNLRPQPDFNGKMTWAKGHYDSQYGKIESYWKLSKKECTYKFTIPVNTKANCQLNVPKSFNSTTIKINGKSKNVTVKNHKVNLELLPGKWNIIVKN</sequence>
<dbReference type="InterPro" id="IPR008928">
    <property type="entry name" value="6-hairpin_glycosidase_sf"/>
</dbReference>
<dbReference type="PANTHER" id="PTHR33307:SF6">
    <property type="entry name" value="ALPHA-RHAMNOSIDASE (EUROFUNG)-RELATED"/>
    <property type="match status" value="1"/>
</dbReference>
<dbReference type="EC" id="3.2.1.40" evidence="2"/>
<keyword evidence="4" id="KW-0732">Signal</keyword>
<evidence type="ECO:0000259" key="7">
    <source>
        <dbReference type="Pfam" id="PF17389"/>
    </source>
</evidence>
<accession>A0A1Y2CJP2</accession>
<dbReference type="InterPro" id="IPR012341">
    <property type="entry name" value="6hp_glycosidase-like_sf"/>
</dbReference>
<dbReference type="Pfam" id="PF05592">
    <property type="entry name" value="Bac_rhamnosid"/>
    <property type="match status" value="1"/>
</dbReference>
<keyword evidence="10" id="KW-1185">Reference proteome</keyword>
<reference evidence="9 10" key="1">
    <citation type="submission" date="2016-08" db="EMBL/GenBank/DDBJ databases">
        <title>A Parts List for Fungal Cellulosomes Revealed by Comparative Genomics.</title>
        <authorList>
            <consortium name="DOE Joint Genome Institute"/>
            <person name="Haitjema C.H."/>
            <person name="Gilmore S.P."/>
            <person name="Henske J.K."/>
            <person name="Solomon K.V."/>
            <person name="De Groot R."/>
            <person name="Kuo A."/>
            <person name="Mondo S.J."/>
            <person name="Salamov A.A."/>
            <person name="Labutti K."/>
            <person name="Zhao Z."/>
            <person name="Chiniquy J."/>
            <person name="Barry K."/>
            <person name="Brewer H.M."/>
            <person name="Purvine S.O."/>
            <person name="Wright A.T."/>
            <person name="Boxma B."/>
            <person name="Van Alen T."/>
            <person name="Hackstein J.H."/>
            <person name="Baker S.E."/>
            <person name="Grigoriev I.V."/>
            <person name="O'Malley M.A."/>
        </authorList>
    </citation>
    <scope>NUCLEOTIDE SEQUENCE [LARGE SCALE GENOMIC DNA]</scope>
    <source>
        <strain evidence="9 10">G1</strain>
    </source>
</reference>
<organism evidence="9 10">
    <name type="scientific">Neocallimastix californiae</name>
    <dbReference type="NCBI Taxonomy" id="1754190"/>
    <lineage>
        <taxon>Eukaryota</taxon>
        <taxon>Fungi</taxon>
        <taxon>Fungi incertae sedis</taxon>
        <taxon>Chytridiomycota</taxon>
        <taxon>Chytridiomycota incertae sedis</taxon>
        <taxon>Neocallimastigomycetes</taxon>
        <taxon>Neocallimastigales</taxon>
        <taxon>Neocallimastigaceae</taxon>
        <taxon>Neocallimastix</taxon>
    </lineage>
</organism>
<evidence type="ECO:0000259" key="5">
    <source>
        <dbReference type="Pfam" id="PF05592"/>
    </source>
</evidence>
<dbReference type="Pfam" id="PF17389">
    <property type="entry name" value="Bac_rhamnosid6H"/>
    <property type="match status" value="1"/>
</dbReference>
<dbReference type="InterPro" id="IPR013737">
    <property type="entry name" value="Bac_rhamnosid_N"/>
</dbReference>
<evidence type="ECO:0000259" key="8">
    <source>
        <dbReference type="Pfam" id="PF17390"/>
    </source>
</evidence>
<dbReference type="EMBL" id="MCOG01000105">
    <property type="protein sequence ID" value="ORY47147.1"/>
    <property type="molecule type" value="Genomic_DNA"/>
</dbReference>
<proteinExistence type="predicted"/>
<protein>
    <recommendedName>
        <fullName evidence="2">alpha-L-rhamnosidase</fullName>
        <ecNumber evidence="2">3.2.1.40</ecNumber>
    </recommendedName>
</protein>
<dbReference type="Gene3D" id="2.60.40.10">
    <property type="entry name" value="Immunoglobulins"/>
    <property type="match status" value="1"/>
</dbReference>
<dbReference type="InterPro" id="IPR035398">
    <property type="entry name" value="Bac_rhamnosid_C"/>
</dbReference>
<dbReference type="Pfam" id="PF25788">
    <property type="entry name" value="Ig_Rha78A_N"/>
    <property type="match status" value="1"/>
</dbReference>